<dbReference type="AlphaFoldDB" id="A0ABD1SKW3"/>
<protein>
    <submittedName>
        <fullName evidence="2">Uncharacterized protein</fullName>
    </submittedName>
</protein>
<sequence length="101" mass="11586">MNDNDGYTFFFDAINVLGEPSKFSMSKMQKYSEKGNYVDHVEQINALLEGCSQSEARFVDKLTGMMKEEIHDQKMVRSVDVEQRLGRPMDKGKAPIPSYRT</sequence>
<evidence type="ECO:0000313" key="3">
    <source>
        <dbReference type="Proteomes" id="UP001604277"/>
    </source>
</evidence>
<feature type="region of interest" description="Disordered" evidence="1">
    <location>
        <begin position="79"/>
        <end position="101"/>
    </location>
</feature>
<accession>A0ABD1SKW3</accession>
<name>A0ABD1SKW3_9LAMI</name>
<proteinExistence type="predicted"/>
<dbReference type="EMBL" id="JBFOLJ010000010">
    <property type="protein sequence ID" value="KAL2501365.1"/>
    <property type="molecule type" value="Genomic_DNA"/>
</dbReference>
<reference evidence="3" key="1">
    <citation type="submission" date="2024-07" db="EMBL/GenBank/DDBJ databases">
        <title>Two chromosome-level genome assemblies of Korean endemic species Abeliophyllum distichum and Forsythia ovata (Oleaceae).</title>
        <authorList>
            <person name="Jang H."/>
        </authorList>
    </citation>
    <scope>NUCLEOTIDE SEQUENCE [LARGE SCALE GENOMIC DNA]</scope>
</reference>
<evidence type="ECO:0000313" key="2">
    <source>
        <dbReference type="EMBL" id="KAL2501365.1"/>
    </source>
</evidence>
<gene>
    <name evidence="2" type="ORF">Fot_35213</name>
</gene>
<comment type="caution">
    <text evidence="2">The sequence shown here is derived from an EMBL/GenBank/DDBJ whole genome shotgun (WGS) entry which is preliminary data.</text>
</comment>
<feature type="compositionally biased region" description="Basic and acidic residues" evidence="1">
    <location>
        <begin position="79"/>
        <end position="93"/>
    </location>
</feature>
<evidence type="ECO:0000256" key="1">
    <source>
        <dbReference type="SAM" id="MobiDB-lite"/>
    </source>
</evidence>
<dbReference type="Proteomes" id="UP001604277">
    <property type="component" value="Unassembled WGS sequence"/>
</dbReference>
<organism evidence="2 3">
    <name type="scientific">Forsythia ovata</name>
    <dbReference type="NCBI Taxonomy" id="205694"/>
    <lineage>
        <taxon>Eukaryota</taxon>
        <taxon>Viridiplantae</taxon>
        <taxon>Streptophyta</taxon>
        <taxon>Embryophyta</taxon>
        <taxon>Tracheophyta</taxon>
        <taxon>Spermatophyta</taxon>
        <taxon>Magnoliopsida</taxon>
        <taxon>eudicotyledons</taxon>
        <taxon>Gunneridae</taxon>
        <taxon>Pentapetalae</taxon>
        <taxon>asterids</taxon>
        <taxon>lamiids</taxon>
        <taxon>Lamiales</taxon>
        <taxon>Oleaceae</taxon>
        <taxon>Forsythieae</taxon>
        <taxon>Forsythia</taxon>
    </lineage>
</organism>
<keyword evidence="3" id="KW-1185">Reference proteome</keyword>